<evidence type="ECO:0000313" key="4">
    <source>
        <dbReference type="Proteomes" id="UP000184188"/>
    </source>
</evidence>
<dbReference type="AlphaFoldDB" id="A0A1L9SFF6"/>
<keyword evidence="4" id="KW-1185">Reference proteome</keyword>
<dbReference type="PANTHER" id="PTHR33119">
    <property type="entry name" value="IFI3P"/>
    <property type="match status" value="1"/>
</dbReference>
<dbReference type="OrthoDB" id="415532at2759"/>
<dbReference type="STRING" id="1073090.A0A1L9SFF6"/>
<dbReference type="Proteomes" id="UP000184188">
    <property type="component" value="Unassembled WGS sequence"/>
</dbReference>
<accession>A0A1L9SFF6</accession>
<evidence type="ECO:0000259" key="1">
    <source>
        <dbReference type="Pfam" id="PF14033"/>
    </source>
</evidence>
<dbReference type="VEuPathDB" id="FungiDB:ASPZODRAFT_67184"/>
<name>A0A1L9SFF6_9EURO</name>
<feature type="domain" description="DUF4246" evidence="1">
    <location>
        <begin position="106"/>
        <end position="556"/>
    </location>
</feature>
<dbReference type="EMBL" id="KV878343">
    <property type="protein sequence ID" value="OJJ46005.1"/>
    <property type="molecule type" value="Genomic_DNA"/>
</dbReference>
<dbReference type="InterPro" id="IPR025340">
    <property type="entry name" value="DUF4246"/>
</dbReference>
<protein>
    <submittedName>
        <fullName evidence="3">Uncharacterized protein</fullName>
    </submittedName>
</protein>
<sequence length="621" mass="71261">MTKDYEPQHDRFNLPGYGLPLDYSPVEMNIYGVRLRSLFPNCLDDRDLEKGYADQPLLTLREIDMMKVMEEITDEPDWLTGVDDEDTLQRWTRDALARPDVDISPAMARWIVDELRFKARLYPITNAVSLYNGCVVKTDTAVPDALRVQLSAQFYLLGQTPVGHGELVPSTGEIERDIIALTYYPLVYGQSRALKNTVIGLDDAIDAIGQGEVIPRPAETGIVKENMTWRVASDAGITVKPYSTMFQMLPTDDSGRRPGGRWRIASYINNLHPIRHRECYTLIEELLNLAIPMFNTAMTPLKDMLHSRARIEYHVAEYYPLAPEVAAQRPQILPGESDYEFEQRLQDWRAATHVAVQPDVDSFRPWAVPVSMLGHLPHDMPDPVRIQIDVDLDREYAARGLQIIVRMLEVNVKPENPVWEIDWHAEGQMNEHICATAFYIVDHDNLHDSYLAFRQRSDISTLREVTRDPNDTVWLKQVFGLEHGHPAVQRSGAVKVVPGRLIVFPNTMQHDTRPFRLVDPSREGHSRVMMIFLVDPNIRIISTANVPPQRMDWTKEAEVLARADASLDQFPLATQDRIMNRHDGFPFTKQDAEEYRARMWKERRDFSLYHHVAFSSSVVDL</sequence>
<organism evidence="3 4">
    <name type="scientific">Penicilliopsis zonata CBS 506.65</name>
    <dbReference type="NCBI Taxonomy" id="1073090"/>
    <lineage>
        <taxon>Eukaryota</taxon>
        <taxon>Fungi</taxon>
        <taxon>Dikarya</taxon>
        <taxon>Ascomycota</taxon>
        <taxon>Pezizomycotina</taxon>
        <taxon>Eurotiomycetes</taxon>
        <taxon>Eurotiomycetidae</taxon>
        <taxon>Eurotiales</taxon>
        <taxon>Aspergillaceae</taxon>
        <taxon>Penicilliopsis</taxon>
    </lineage>
</organism>
<evidence type="ECO:0000259" key="2">
    <source>
        <dbReference type="Pfam" id="PF21666"/>
    </source>
</evidence>
<dbReference type="PANTHER" id="PTHR33119:SF1">
    <property type="entry name" value="FE2OG DIOXYGENASE DOMAIN-CONTAINING PROTEIN"/>
    <property type="match status" value="1"/>
</dbReference>
<dbReference type="Pfam" id="PF21666">
    <property type="entry name" value="DUF4246_N"/>
    <property type="match status" value="1"/>
</dbReference>
<dbReference type="Pfam" id="PF14033">
    <property type="entry name" value="DUF4246"/>
    <property type="match status" value="1"/>
</dbReference>
<dbReference type="RefSeq" id="XP_022580515.1">
    <property type="nucleotide sequence ID" value="XM_022729434.1"/>
</dbReference>
<dbReference type="InterPro" id="IPR049207">
    <property type="entry name" value="DUF4246_N"/>
</dbReference>
<proteinExistence type="predicted"/>
<evidence type="ECO:0000313" key="3">
    <source>
        <dbReference type="EMBL" id="OJJ46005.1"/>
    </source>
</evidence>
<gene>
    <name evidence="3" type="ORF">ASPZODRAFT_67184</name>
</gene>
<reference evidence="4" key="1">
    <citation type="journal article" date="2017" name="Genome Biol.">
        <title>Comparative genomics reveals high biological diversity and specific adaptations in the industrially and medically important fungal genus Aspergillus.</title>
        <authorList>
            <person name="de Vries R.P."/>
            <person name="Riley R."/>
            <person name="Wiebenga A."/>
            <person name="Aguilar-Osorio G."/>
            <person name="Amillis S."/>
            <person name="Uchima C.A."/>
            <person name="Anderluh G."/>
            <person name="Asadollahi M."/>
            <person name="Askin M."/>
            <person name="Barry K."/>
            <person name="Battaglia E."/>
            <person name="Bayram O."/>
            <person name="Benocci T."/>
            <person name="Braus-Stromeyer S.A."/>
            <person name="Caldana C."/>
            <person name="Canovas D."/>
            <person name="Cerqueira G.C."/>
            <person name="Chen F."/>
            <person name="Chen W."/>
            <person name="Choi C."/>
            <person name="Clum A."/>
            <person name="Dos Santos R.A."/>
            <person name="Damasio A.R."/>
            <person name="Diallinas G."/>
            <person name="Emri T."/>
            <person name="Fekete E."/>
            <person name="Flipphi M."/>
            <person name="Freyberg S."/>
            <person name="Gallo A."/>
            <person name="Gournas C."/>
            <person name="Habgood R."/>
            <person name="Hainaut M."/>
            <person name="Harispe M.L."/>
            <person name="Henrissat B."/>
            <person name="Hilden K.S."/>
            <person name="Hope R."/>
            <person name="Hossain A."/>
            <person name="Karabika E."/>
            <person name="Karaffa L."/>
            <person name="Karanyi Z."/>
            <person name="Krasevec N."/>
            <person name="Kuo A."/>
            <person name="Kusch H."/>
            <person name="LaButti K."/>
            <person name="Lagendijk E.L."/>
            <person name="Lapidus A."/>
            <person name="Levasseur A."/>
            <person name="Lindquist E."/>
            <person name="Lipzen A."/>
            <person name="Logrieco A.F."/>
            <person name="MacCabe A."/>
            <person name="Maekelae M.R."/>
            <person name="Malavazi I."/>
            <person name="Melin P."/>
            <person name="Meyer V."/>
            <person name="Mielnichuk N."/>
            <person name="Miskei M."/>
            <person name="Molnar A.P."/>
            <person name="Mule G."/>
            <person name="Ngan C.Y."/>
            <person name="Orejas M."/>
            <person name="Orosz E."/>
            <person name="Ouedraogo J.P."/>
            <person name="Overkamp K.M."/>
            <person name="Park H.-S."/>
            <person name="Perrone G."/>
            <person name="Piumi F."/>
            <person name="Punt P.J."/>
            <person name="Ram A.F."/>
            <person name="Ramon A."/>
            <person name="Rauscher S."/>
            <person name="Record E."/>
            <person name="Riano-Pachon D.M."/>
            <person name="Robert V."/>
            <person name="Roehrig J."/>
            <person name="Ruller R."/>
            <person name="Salamov A."/>
            <person name="Salih N.S."/>
            <person name="Samson R.A."/>
            <person name="Sandor E."/>
            <person name="Sanguinetti M."/>
            <person name="Schuetze T."/>
            <person name="Sepcic K."/>
            <person name="Shelest E."/>
            <person name="Sherlock G."/>
            <person name="Sophianopoulou V."/>
            <person name="Squina F.M."/>
            <person name="Sun H."/>
            <person name="Susca A."/>
            <person name="Todd R.B."/>
            <person name="Tsang A."/>
            <person name="Unkles S.E."/>
            <person name="van de Wiele N."/>
            <person name="van Rossen-Uffink D."/>
            <person name="Oliveira J.V."/>
            <person name="Vesth T.C."/>
            <person name="Visser J."/>
            <person name="Yu J.-H."/>
            <person name="Zhou M."/>
            <person name="Andersen M.R."/>
            <person name="Archer D.B."/>
            <person name="Baker S.E."/>
            <person name="Benoit I."/>
            <person name="Brakhage A.A."/>
            <person name="Braus G.H."/>
            <person name="Fischer R."/>
            <person name="Frisvad J.C."/>
            <person name="Goldman G.H."/>
            <person name="Houbraken J."/>
            <person name="Oakley B."/>
            <person name="Pocsi I."/>
            <person name="Scazzocchio C."/>
            <person name="Seiboth B."/>
            <person name="vanKuyk P.A."/>
            <person name="Wortman J."/>
            <person name="Dyer P.S."/>
            <person name="Grigoriev I.V."/>
        </authorList>
    </citation>
    <scope>NUCLEOTIDE SEQUENCE [LARGE SCALE GENOMIC DNA]</scope>
    <source>
        <strain evidence="4">CBS 506.65</strain>
    </source>
</reference>
<feature type="domain" description="DUF4246" evidence="2">
    <location>
        <begin position="14"/>
        <end position="93"/>
    </location>
</feature>
<dbReference type="InterPro" id="IPR049192">
    <property type="entry name" value="DUF4246_C"/>
</dbReference>
<dbReference type="GeneID" id="34615898"/>